<dbReference type="InterPro" id="IPR003131">
    <property type="entry name" value="T1-type_BTB"/>
</dbReference>
<dbReference type="PRINTS" id="PR00169">
    <property type="entry name" value="KCHANNEL"/>
</dbReference>
<organism evidence="14 15">
    <name type="scientific">Pinctada imbricata</name>
    <name type="common">Atlantic pearl-oyster</name>
    <name type="synonym">Pinctada martensii</name>
    <dbReference type="NCBI Taxonomy" id="66713"/>
    <lineage>
        <taxon>Eukaryota</taxon>
        <taxon>Metazoa</taxon>
        <taxon>Spiralia</taxon>
        <taxon>Lophotrochozoa</taxon>
        <taxon>Mollusca</taxon>
        <taxon>Bivalvia</taxon>
        <taxon>Autobranchia</taxon>
        <taxon>Pteriomorphia</taxon>
        <taxon>Pterioida</taxon>
        <taxon>Pterioidea</taxon>
        <taxon>Pteriidae</taxon>
        <taxon>Pinctada</taxon>
    </lineage>
</organism>
<evidence type="ECO:0000256" key="2">
    <source>
        <dbReference type="ARBA" id="ARBA00022448"/>
    </source>
</evidence>
<feature type="transmembrane region" description="Helical" evidence="12">
    <location>
        <begin position="388"/>
        <end position="415"/>
    </location>
</feature>
<dbReference type="Pfam" id="PF02214">
    <property type="entry name" value="BTB_2"/>
    <property type="match status" value="1"/>
</dbReference>
<dbReference type="GO" id="GO:0008076">
    <property type="term" value="C:voltage-gated potassium channel complex"/>
    <property type="evidence" value="ECO:0007669"/>
    <property type="project" value="InterPro"/>
</dbReference>
<gene>
    <name evidence="14" type="ORF">FSP39_024051</name>
</gene>
<proteinExistence type="predicted"/>
<comment type="caution">
    <text evidence="14">The sequence shown here is derived from an EMBL/GenBank/DDBJ whole genome shotgun (WGS) entry which is preliminary data.</text>
</comment>
<evidence type="ECO:0000313" key="14">
    <source>
        <dbReference type="EMBL" id="KAK3085086.1"/>
    </source>
</evidence>
<dbReference type="CDD" id="cd18317">
    <property type="entry name" value="BTB_POZ_Kv"/>
    <property type="match status" value="1"/>
</dbReference>
<dbReference type="Gene3D" id="1.20.120.350">
    <property type="entry name" value="Voltage-gated potassium channels. Chain C"/>
    <property type="match status" value="1"/>
</dbReference>
<protein>
    <recommendedName>
        <fullName evidence="13">BTB domain-containing protein</fullName>
    </recommendedName>
</protein>
<evidence type="ECO:0000313" key="15">
    <source>
        <dbReference type="Proteomes" id="UP001186944"/>
    </source>
</evidence>
<dbReference type="Gene3D" id="3.30.710.10">
    <property type="entry name" value="Potassium Channel Kv1.1, Chain A"/>
    <property type="match status" value="1"/>
</dbReference>
<dbReference type="SUPFAM" id="SSF81324">
    <property type="entry name" value="Voltage-gated potassium channels"/>
    <property type="match status" value="1"/>
</dbReference>
<keyword evidence="3" id="KW-0633">Potassium transport</keyword>
<evidence type="ECO:0000256" key="8">
    <source>
        <dbReference type="ARBA" id="ARBA00022989"/>
    </source>
</evidence>
<evidence type="ECO:0000259" key="13">
    <source>
        <dbReference type="SMART" id="SM00225"/>
    </source>
</evidence>
<evidence type="ECO:0000256" key="3">
    <source>
        <dbReference type="ARBA" id="ARBA00022538"/>
    </source>
</evidence>
<dbReference type="Proteomes" id="UP001186944">
    <property type="component" value="Unassembled WGS sequence"/>
</dbReference>
<dbReference type="InterPro" id="IPR028325">
    <property type="entry name" value="VG_K_chnl"/>
</dbReference>
<reference evidence="14" key="1">
    <citation type="submission" date="2019-08" db="EMBL/GenBank/DDBJ databases">
        <title>The improved chromosome-level genome for the pearl oyster Pinctada fucata martensii using PacBio sequencing and Hi-C.</title>
        <authorList>
            <person name="Zheng Z."/>
        </authorList>
    </citation>
    <scope>NUCLEOTIDE SEQUENCE</scope>
    <source>
        <strain evidence="14">ZZ-2019</strain>
        <tissue evidence="14">Adductor muscle</tissue>
    </source>
</reference>
<feature type="domain" description="BTB" evidence="13">
    <location>
        <begin position="2"/>
        <end position="101"/>
    </location>
</feature>
<dbReference type="GO" id="GO:0005249">
    <property type="term" value="F:voltage-gated potassium channel activity"/>
    <property type="evidence" value="ECO:0007669"/>
    <property type="project" value="InterPro"/>
</dbReference>
<feature type="transmembrane region" description="Helical" evidence="12">
    <location>
        <begin position="224"/>
        <end position="243"/>
    </location>
</feature>
<dbReference type="SUPFAM" id="SSF54695">
    <property type="entry name" value="POZ domain"/>
    <property type="match status" value="1"/>
</dbReference>
<evidence type="ECO:0000256" key="12">
    <source>
        <dbReference type="SAM" id="Phobius"/>
    </source>
</evidence>
<dbReference type="PRINTS" id="PR01498">
    <property type="entry name" value="SHAWCHANNEL"/>
</dbReference>
<dbReference type="PANTHER" id="PTHR11537:SF254">
    <property type="entry name" value="POTASSIUM VOLTAGE-GATED CHANNEL PROTEIN SHAB"/>
    <property type="match status" value="1"/>
</dbReference>
<evidence type="ECO:0000256" key="6">
    <source>
        <dbReference type="ARBA" id="ARBA00022882"/>
    </source>
</evidence>
<keyword evidence="15" id="KW-1185">Reference proteome</keyword>
<evidence type="ECO:0000256" key="9">
    <source>
        <dbReference type="ARBA" id="ARBA00023065"/>
    </source>
</evidence>
<keyword evidence="7" id="KW-0630">Potassium</keyword>
<feature type="transmembrane region" description="Helical" evidence="12">
    <location>
        <begin position="288"/>
        <end position="311"/>
    </location>
</feature>
<feature type="transmembrane region" description="Helical" evidence="12">
    <location>
        <begin position="331"/>
        <end position="352"/>
    </location>
</feature>
<dbReference type="EMBL" id="VSWD01000013">
    <property type="protein sequence ID" value="KAK3085086.1"/>
    <property type="molecule type" value="Genomic_DNA"/>
</dbReference>
<dbReference type="InterPro" id="IPR011333">
    <property type="entry name" value="SKP1/BTB/POZ_sf"/>
</dbReference>
<keyword evidence="9" id="KW-0406">Ion transport</keyword>
<dbReference type="InterPro" id="IPR003968">
    <property type="entry name" value="K_chnl_volt-dep_Kv"/>
</dbReference>
<dbReference type="InterPro" id="IPR005821">
    <property type="entry name" value="Ion_trans_dom"/>
</dbReference>
<dbReference type="AlphaFoldDB" id="A0AA89BJU3"/>
<evidence type="ECO:0000256" key="4">
    <source>
        <dbReference type="ARBA" id="ARBA00022692"/>
    </source>
</evidence>
<dbReference type="Gene3D" id="1.10.287.70">
    <property type="match status" value="1"/>
</dbReference>
<comment type="subcellular location">
    <subcellularLocation>
        <location evidence="1">Membrane</location>
        <topology evidence="1">Multi-pass membrane protein</topology>
    </subcellularLocation>
</comment>
<dbReference type="InterPro" id="IPR027359">
    <property type="entry name" value="Volt_channel_dom_sf"/>
</dbReference>
<dbReference type="PANTHER" id="PTHR11537">
    <property type="entry name" value="VOLTAGE-GATED POTASSIUM CHANNEL"/>
    <property type="match status" value="1"/>
</dbReference>
<dbReference type="InterPro" id="IPR000210">
    <property type="entry name" value="BTB/POZ_dom"/>
</dbReference>
<sequence length="465" mass="54694">MERFKLNVGGTVFEISQDKLAKYPETFLGKLTKTSKIYEELSDSFFIDRNPEFFNSILDLYRLDVLHLPSGTCGAVIRAELEFWEIPLDKLCQCCQREYFKYERELELIEKIRKTFAEGELKYSAKELHSSKFKRVLNRIWLFFDQPKSSVYAKVFSGVFLMFVLMSLLSFVLGSIQDFRFPLEVFQNNFTLRWLVEESDIRFFNELNLNNAKEVMFVTTIPKFYLLLMDLICAIFFTFEFLLHFLSCPMKLRFFTYPLNVIDAILVVCMISLYILDQYIEELINYYYVMKIYLIIRALLVMRLFRLFRFLKIYSGFRILVLSIRSSLKEFCLLFFSFVIASVIFASLIYYAEFHTPNTIPDIPSGIWWSIVTMTTVGYGDFVPKSGYGYVVGTGCAFVGLIILALPIALVATNFNDFYDRNKERKDREKLEREIKQNKNQETSFAKVAPLNESDFEETIKVTNY</sequence>
<dbReference type="PRINTS" id="PR01491">
    <property type="entry name" value="KVCHANNEL"/>
</dbReference>
<dbReference type="GO" id="GO:0001508">
    <property type="term" value="P:action potential"/>
    <property type="evidence" value="ECO:0007669"/>
    <property type="project" value="TreeGrafter"/>
</dbReference>
<dbReference type="FunFam" id="1.10.287.70:FF:000028">
    <property type="entry name" value="potassium voltage-gated channel subfamily D member 3"/>
    <property type="match status" value="1"/>
</dbReference>
<feature type="transmembrane region" description="Helical" evidence="12">
    <location>
        <begin position="151"/>
        <end position="173"/>
    </location>
</feature>
<dbReference type="InterPro" id="IPR003974">
    <property type="entry name" value="K_chnl_volt-dep_Kv3"/>
</dbReference>
<feature type="transmembrane region" description="Helical" evidence="12">
    <location>
        <begin position="255"/>
        <end position="276"/>
    </location>
</feature>
<evidence type="ECO:0000256" key="1">
    <source>
        <dbReference type="ARBA" id="ARBA00004141"/>
    </source>
</evidence>
<keyword evidence="6" id="KW-0851">Voltage-gated channel</keyword>
<name>A0AA89BJU3_PINIB</name>
<keyword evidence="8 12" id="KW-1133">Transmembrane helix</keyword>
<dbReference type="GO" id="GO:0051260">
    <property type="term" value="P:protein homooligomerization"/>
    <property type="evidence" value="ECO:0007669"/>
    <property type="project" value="InterPro"/>
</dbReference>
<keyword evidence="11" id="KW-0407">Ion channel</keyword>
<dbReference type="Pfam" id="PF00520">
    <property type="entry name" value="Ion_trans"/>
    <property type="match status" value="1"/>
</dbReference>
<dbReference type="SMART" id="SM00225">
    <property type="entry name" value="BTB"/>
    <property type="match status" value="1"/>
</dbReference>
<evidence type="ECO:0000256" key="5">
    <source>
        <dbReference type="ARBA" id="ARBA00022826"/>
    </source>
</evidence>
<evidence type="ECO:0000256" key="10">
    <source>
        <dbReference type="ARBA" id="ARBA00023136"/>
    </source>
</evidence>
<keyword evidence="4 12" id="KW-0812">Transmembrane</keyword>
<evidence type="ECO:0000256" key="7">
    <source>
        <dbReference type="ARBA" id="ARBA00022958"/>
    </source>
</evidence>
<keyword evidence="10 12" id="KW-0472">Membrane</keyword>
<keyword evidence="5" id="KW-0631">Potassium channel</keyword>
<evidence type="ECO:0000256" key="11">
    <source>
        <dbReference type="ARBA" id="ARBA00023303"/>
    </source>
</evidence>
<accession>A0AA89BJU3</accession>
<keyword evidence="2" id="KW-0813">Transport</keyword>